<keyword evidence="1" id="KW-0812">Transmembrane</keyword>
<dbReference type="Proteomes" id="UP000019434">
    <property type="component" value="Chromosome"/>
</dbReference>
<organism evidence="2 3">
    <name type="scientific">Thermococcus nautili</name>
    <dbReference type="NCBI Taxonomy" id="195522"/>
    <lineage>
        <taxon>Archaea</taxon>
        <taxon>Methanobacteriati</taxon>
        <taxon>Methanobacteriota</taxon>
        <taxon>Thermococci</taxon>
        <taxon>Thermococcales</taxon>
        <taxon>Thermococcaceae</taxon>
        <taxon>Thermococcus</taxon>
    </lineage>
</organism>
<reference evidence="2 3" key="1">
    <citation type="submission" date="2014-02" db="EMBL/GenBank/DDBJ databases">
        <title>Genome Sequence of an Hyperthermophilic Archaeon, Thermococcus nautili 30-1, producing viral vesicles.</title>
        <authorList>
            <person name="Oberto J."/>
            <person name="Gaudin M."/>
            <person name="Cossu M."/>
            <person name="Gorlas A."/>
            <person name="Slesarev A."/>
            <person name="Marguet E."/>
            <person name="Forterre P."/>
        </authorList>
    </citation>
    <scope>NUCLEOTIDE SEQUENCE [LARGE SCALE GENOMIC DNA]</scope>
    <source>
        <strain evidence="2 3">30-1</strain>
    </source>
</reference>
<dbReference type="AlphaFoldDB" id="W8NSM4"/>
<name>W8NSM4_9EURY</name>
<gene>
    <name evidence="2" type="ORF">BD01_0594</name>
</gene>
<dbReference type="KEGG" id="tnu:BD01_0594"/>
<accession>W8NSM4</accession>
<keyword evidence="3" id="KW-1185">Reference proteome</keyword>
<sequence length="57" mass="6301">MTAGNPGRAQFSPAWVNPPECGVAFDEGGRYGRATFRCLFRLSSLFLIGLFSIFAYH</sequence>
<keyword evidence="1" id="KW-1133">Transmembrane helix</keyword>
<evidence type="ECO:0000313" key="2">
    <source>
        <dbReference type="EMBL" id="AHL22218.1"/>
    </source>
</evidence>
<dbReference type="HOGENOM" id="CLU_2985872_0_0_2"/>
<keyword evidence="1" id="KW-0472">Membrane</keyword>
<feature type="transmembrane region" description="Helical" evidence="1">
    <location>
        <begin position="38"/>
        <end position="56"/>
    </location>
</feature>
<evidence type="ECO:0000256" key="1">
    <source>
        <dbReference type="SAM" id="Phobius"/>
    </source>
</evidence>
<proteinExistence type="predicted"/>
<protein>
    <submittedName>
        <fullName evidence="2">Uncharacterized protein</fullName>
    </submittedName>
</protein>
<dbReference type="STRING" id="195522.BD01_0594"/>
<dbReference type="EMBL" id="CP007264">
    <property type="protein sequence ID" value="AHL22218.1"/>
    <property type="molecule type" value="Genomic_DNA"/>
</dbReference>
<evidence type="ECO:0000313" key="3">
    <source>
        <dbReference type="Proteomes" id="UP000019434"/>
    </source>
</evidence>